<dbReference type="Pfam" id="PF04545">
    <property type="entry name" value="Sigma70_r4"/>
    <property type="match status" value="1"/>
</dbReference>
<dbReference type="EMBL" id="CP108085">
    <property type="protein sequence ID" value="WUP74947.1"/>
    <property type="molecule type" value="Genomic_DNA"/>
</dbReference>
<evidence type="ECO:0000256" key="3">
    <source>
        <dbReference type="ARBA" id="ARBA00023082"/>
    </source>
</evidence>
<dbReference type="Gene3D" id="1.10.10.10">
    <property type="entry name" value="Winged helix-like DNA-binding domain superfamily/Winged helix DNA-binding domain"/>
    <property type="match status" value="1"/>
</dbReference>
<organism evidence="8 9">
    <name type="scientific">Microbispora hainanensis</name>
    <dbReference type="NCBI Taxonomy" id="568844"/>
    <lineage>
        <taxon>Bacteria</taxon>
        <taxon>Bacillati</taxon>
        <taxon>Actinomycetota</taxon>
        <taxon>Actinomycetes</taxon>
        <taxon>Streptosporangiales</taxon>
        <taxon>Streptosporangiaceae</taxon>
        <taxon>Microbispora</taxon>
    </lineage>
</organism>
<feature type="compositionally biased region" description="Polar residues" evidence="6">
    <location>
        <begin position="304"/>
        <end position="320"/>
    </location>
</feature>
<evidence type="ECO:0000256" key="2">
    <source>
        <dbReference type="ARBA" id="ARBA00023015"/>
    </source>
</evidence>
<evidence type="ECO:0000256" key="6">
    <source>
        <dbReference type="SAM" id="MobiDB-lite"/>
    </source>
</evidence>
<feature type="region of interest" description="Disordered" evidence="6">
    <location>
        <begin position="273"/>
        <end position="337"/>
    </location>
</feature>
<dbReference type="SUPFAM" id="SSF88946">
    <property type="entry name" value="Sigma2 domain of RNA polymerase sigma factors"/>
    <property type="match status" value="1"/>
</dbReference>
<feature type="compositionally biased region" description="Basic and acidic residues" evidence="6">
    <location>
        <begin position="536"/>
        <end position="553"/>
    </location>
</feature>
<protein>
    <submittedName>
        <fullName evidence="8">Sigma-70 family RNA polymerase sigma factor</fullName>
    </submittedName>
</protein>
<dbReference type="InterPro" id="IPR039425">
    <property type="entry name" value="RNA_pol_sigma-70-like"/>
</dbReference>
<evidence type="ECO:0000313" key="9">
    <source>
        <dbReference type="Proteomes" id="UP001432011"/>
    </source>
</evidence>
<name>A0ABZ1SRA2_9ACTN</name>
<evidence type="ECO:0000313" key="8">
    <source>
        <dbReference type="EMBL" id="WUP74947.1"/>
    </source>
</evidence>
<dbReference type="Gene3D" id="1.10.1740.10">
    <property type="match status" value="1"/>
</dbReference>
<comment type="similarity">
    <text evidence="1">Belongs to the sigma-70 factor family. ECF subfamily.</text>
</comment>
<keyword evidence="4" id="KW-0238">DNA-binding</keyword>
<dbReference type="RefSeq" id="WP_328709372.1">
    <property type="nucleotide sequence ID" value="NZ_CP108085.1"/>
</dbReference>
<gene>
    <name evidence="8" type="ORF">OG913_37285</name>
</gene>
<dbReference type="Proteomes" id="UP001432011">
    <property type="component" value="Chromosome"/>
</dbReference>
<proteinExistence type="inferred from homology"/>
<keyword evidence="5" id="KW-0804">Transcription</keyword>
<dbReference type="InterPro" id="IPR036388">
    <property type="entry name" value="WH-like_DNA-bd_sf"/>
</dbReference>
<feature type="domain" description="RNA polymerase sigma-70 region 4" evidence="7">
    <location>
        <begin position="125"/>
        <end position="172"/>
    </location>
</feature>
<feature type="region of interest" description="Disordered" evidence="6">
    <location>
        <begin position="377"/>
        <end position="461"/>
    </location>
</feature>
<dbReference type="InterPro" id="IPR013325">
    <property type="entry name" value="RNA_pol_sigma_r2"/>
</dbReference>
<dbReference type="CDD" id="cd06171">
    <property type="entry name" value="Sigma70_r4"/>
    <property type="match status" value="1"/>
</dbReference>
<dbReference type="SUPFAM" id="SSF88659">
    <property type="entry name" value="Sigma3 and sigma4 domains of RNA polymerase sigma factors"/>
    <property type="match status" value="1"/>
</dbReference>
<feature type="region of interest" description="Disordered" evidence="6">
    <location>
        <begin position="526"/>
        <end position="603"/>
    </location>
</feature>
<reference evidence="8" key="1">
    <citation type="submission" date="2022-10" db="EMBL/GenBank/DDBJ databases">
        <title>The complete genomes of actinobacterial strains from the NBC collection.</title>
        <authorList>
            <person name="Joergensen T.S."/>
            <person name="Alvarez Arevalo M."/>
            <person name="Sterndorff E.B."/>
            <person name="Faurdal D."/>
            <person name="Vuksanovic O."/>
            <person name="Mourched A.-S."/>
            <person name="Charusanti P."/>
            <person name="Shaw S."/>
            <person name="Blin K."/>
            <person name="Weber T."/>
        </authorList>
    </citation>
    <scope>NUCLEOTIDE SEQUENCE</scope>
    <source>
        <strain evidence="8">NBC_00254</strain>
    </source>
</reference>
<keyword evidence="2" id="KW-0805">Transcription regulation</keyword>
<sequence length="603" mass="62887">MPEWPGVGRADDHRLLEALRRGGGADAQATAALYDAYADRLSDYAYELVRDLDTAERAVHDALVAASCCAGRLKEPARLRAWLYALTRFHSATRSTRKGAAQVTGPVMEMTESADPPLAALVREALGDIADHEREVLQLAVRHGLTAAEVGSVLGLSSRQVSARLTRARDHLENAAAALVLARVGRAHCPELSALVDHGVGAAWQDGPLAAPLRKRLSKHIAGCEICREGRGRHVSAGRLLDMIPVAFPPLSLRRRVIESALHADRRDDVTTAAFDQRGFPATTGRRAEHRRTEPARTAHSRTGHPQTGHPQTGHSQTGHARTEPGRNERRRVRSRPLRTAPVMFAAVCVFGAAGGLALVSGQAPAERLEAIRVSPTAAPQDPGQPEEPEASEEPVLGREGNGPPEATPAAPGDETPPPNDSPQSAATAPPHTAPSGRSRPSSPSTRRTPEPALTALCPGDLGTATGASITLAARNAVIEWTAVASGGITVSPRHGRLRAGASGRVTLSVVDPGVAGKGIVTFTSSAGRPSCRMTWDGREGNGDTDPLPDRSSEPTTAPTRPTRPPGGGSSSQPPDEPGESGGSGETGDGPSAAGEAAATPST</sequence>
<evidence type="ECO:0000259" key="7">
    <source>
        <dbReference type="Pfam" id="PF04545"/>
    </source>
</evidence>
<feature type="compositionally biased region" description="Low complexity" evidence="6">
    <location>
        <begin position="422"/>
        <end position="447"/>
    </location>
</feature>
<evidence type="ECO:0000256" key="1">
    <source>
        <dbReference type="ARBA" id="ARBA00010641"/>
    </source>
</evidence>
<keyword evidence="3" id="KW-0731">Sigma factor</keyword>
<evidence type="ECO:0000256" key="4">
    <source>
        <dbReference type="ARBA" id="ARBA00023125"/>
    </source>
</evidence>
<dbReference type="InterPro" id="IPR013324">
    <property type="entry name" value="RNA_pol_sigma_r3/r4-like"/>
</dbReference>
<dbReference type="InterPro" id="IPR007630">
    <property type="entry name" value="RNA_pol_sigma70_r4"/>
</dbReference>
<keyword evidence="9" id="KW-1185">Reference proteome</keyword>
<dbReference type="PANTHER" id="PTHR43133">
    <property type="entry name" value="RNA POLYMERASE ECF-TYPE SIGMA FACTO"/>
    <property type="match status" value="1"/>
</dbReference>
<evidence type="ECO:0000256" key="5">
    <source>
        <dbReference type="ARBA" id="ARBA00023163"/>
    </source>
</evidence>
<dbReference type="PANTHER" id="PTHR43133:SF8">
    <property type="entry name" value="RNA POLYMERASE SIGMA FACTOR HI_1459-RELATED"/>
    <property type="match status" value="1"/>
</dbReference>
<accession>A0ABZ1SRA2</accession>